<reference evidence="3" key="1">
    <citation type="submission" date="2013-09" db="EMBL/GenBank/DDBJ databases">
        <title>Corchorus olitorius genome sequencing.</title>
        <authorList>
            <person name="Alam M."/>
            <person name="Haque M.S."/>
            <person name="Islam M.S."/>
            <person name="Emdad E.M."/>
            <person name="Islam M.M."/>
            <person name="Ahmed B."/>
            <person name="Halim A."/>
            <person name="Hossen Q.M.M."/>
            <person name="Hossain M.Z."/>
            <person name="Ahmed R."/>
            <person name="Khan M.M."/>
            <person name="Islam R."/>
            <person name="Rashid M.M."/>
            <person name="Khan S.A."/>
            <person name="Rahman M.S."/>
            <person name="Alam M."/>
            <person name="Yahiya A.S."/>
            <person name="Khan M.S."/>
            <person name="Azam M.S."/>
            <person name="Haque T."/>
            <person name="Lashkar M.Z.H."/>
            <person name="Akhand A.I."/>
            <person name="Morshed G."/>
            <person name="Roy S."/>
            <person name="Uddin K.S."/>
            <person name="Rabeya T."/>
            <person name="Hossain A.S."/>
            <person name="Chowdhury A."/>
            <person name="Snigdha A.R."/>
            <person name="Mortoza M.S."/>
            <person name="Matin S.A."/>
            <person name="Hoque S.M.E."/>
            <person name="Islam M.K."/>
            <person name="Roy D.K."/>
            <person name="Haider R."/>
            <person name="Moosa M.M."/>
            <person name="Elias S.M."/>
            <person name="Hasan A.M."/>
            <person name="Jahan S."/>
            <person name="Shafiuddin M."/>
            <person name="Mahmood N."/>
            <person name="Shommy N.S."/>
        </authorList>
    </citation>
    <scope>NUCLEOTIDE SEQUENCE [LARGE SCALE GENOMIC DNA]</scope>
    <source>
        <strain evidence="3">cv. O-4</strain>
    </source>
</reference>
<evidence type="ECO:0000313" key="2">
    <source>
        <dbReference type="EMBL" id="OMO59541.1"/>
    </source>
</evidence>
<dbReference type="GO" id="GO:0006355">
    <property type="term" value="P:regulation of DNA-templated transcription"/>
    <property type="evidence" value="ECO:0007669"/>
    <property type="project" value="InterPro"/>
</dbReference>
<comment type="subcellular location">
    <subcellularLocation>
        <location evidence="1">Nucleus</location>
    </subcellularLocation>
</comment>
<sequence>METVRSKFCRKADDPKGSTGWVIHQYSAADQGLNTTTAICKIQFKASSAKINNKRQVVDTNTSNEEAALGGSSQSIDIDWNGLEVIEPLDYLGSDQCNGGFDHQLLIPIGFEFDGFCTQFVDLHTNSQLYPCIRFLRAQSASAQSQRLVVRHMKTPFGLLKQHKRSSVLKNPKHDETGAKEIRDCDGQLLGHRKYLTYKKDDDPKGSTGWVMHQYSAVDQGLNDNTTAAICKIQFKASSAKINNKTQGYSNAMLEKEKENTPRSSENQEEDCFGQLIADRNPSIEEEALGGTSQSIDIDWNGLVIIEPLDYLGSDQCNGGFDHQLLIATGFEFDGFCTQFEDLQTNSQLYACIRFLRVQSASAQSQRLVDRLIKTPFRLLKQHKRSSVLRNPKVGFGFTLR</sequence>
<name>A0A1R3GN97_9ROSI</name>
<dbReference type="Gene3D" id="2.170.150.80">
    <property type="entry name" value="NAC domain"/>
    <property type="match status" value="1"/>
</dbReference>
<evidence type="ECO:0000256" key="1">
    <source>
        <dbReference type="ARBA" id="ARBA00004123"/>
    </source>
</evidence>
<evidence type="ECO:0000313" key="3">
    <source>
        <dbReference type="Proteomes" id="UP000187203"/>
    </source>
</evidence>
<dbReference type="SUPFAM" id="SSF101941">
    <property type="entry name" value="NAC domain"/>
    <property type="match status" value="1"/>
</dbReference>
<protein>
    <submittedName>
        <fullName evidence="2">No apical meristem (NAM) protein</fullName>
    </submittedName>
</protein>
<dbReference type="PANTHER" id="PTHR31989">
    <property type="entry name" value="NAC DOMAIN-CONTAINING PROTEIN 82-RELATED"/>
    <property type="match status" value="1"/>
</dbReference>
<dbReference type="Proteomes" id="UP000187203">
    <property type="component" value="Unassembled WGS sequence"/>
</dbReference>
<dbReference type="GO" id="GO:0005634">
    <property type="term" value="C:nucleus"/>
    <property type="evidence" value="ECO:0007669"/>
    <property type="project" value="UniProtKB-SubCell"/>
</dbReference>
<gene>
    <name evidence="2" type="ORF">COLO4_34181</name>
</gene>
<dbReference type="InterPro" id="IPR036093">
    <property type="entry name" value="NAC_dom_sf"/>
</dbReference>
<dbReference type="GO" id="GO:0003677">
    <property type="term" value="F:DNA binding"/>
    <property type="evidence" value="ECO:0007669"/>
    <property type="project" value="InterPro"/>
</dbReference>
<accession>A0A1R3GN97</accession>
<comment type="caution">
    <text evidence="2">The sequence shown here is derived from an EMBL/GenBank/DDBJ whole genome shotgun (WGS) entry which is preliminary data.</text>
</comment>
<dbReference type="EMBL" id="AWUE01022105">
    <property type="protein sequence ID" value="OMO59541.1"/>
    <property type="molecule type" value="Genomic_DNA"/>
</dbReference>
<keyword evidence="3" id="KW-1185">Reference proteome</keyword>
<proteinExistence type="predicted"/>
<dbReference type="AlphaFoldDB" id="A0A1R3GN97"/>
<organism evidence="2 3">
    <name type="scientific">Corchorus olitorius</name>
    <dbReference type="NCBI Taxonomy" id="93759"/>
    <lineage>
        <taxon>Eukaryota</taxon>
        <taxon>Viridiplantae</taxon>
        <taxon>Streptophyta</taxon>
        <taxon>Embryophyta</taxon>
        <taxon>Tracheophyta</taxon>
        <taxon>Spermatophyta</taxon>
        <taxon>Magnoliopsida</taxon>
        <taxon>eudicotyledons</taxon>
        <taxon>Gunneridae</taxon>
        <taxon>Pentapetalae</taxon>
        <taxon>rosids</taxon>
        <taxon>malvids</taxon>
        <taxon>Malvales</taxon>
        <taxon>Malvaceae</taxon>
        <taxon>Grewioideae</taxon>
        <taxon>Apeibeae</taxon>
        <taxon>Corchorus</taxon>
    </lineage>
</organism>